<proteinExistence type="predicted"/>
<dbReference type="EMBL" id="LT598461">
    <property type="protein sequence ID" value="SCU99301.1"/>
    <property type="molecule type" value="Genomic_DNA"/>
</dbReference>
<dbReference type="Proteomes" id="UP000190274">
    <property type="component" value="Chromosome H"/>
</dbReference>
<gene>
    <name evidence="1" type="ORF">LADA_0H18844G</name>
</gene>
<dbReference type="AlphaFoldDB" id="A0A1G4K645"/>
<organism evidence="1 2">
    <name type="scientific">Lachancea dasiensis</name>
    <dbReference type="NCBI Taxonomy" id="1072105"/>
    <lineage>
        <taxon>Eukaryota</taxon>
        <taxon>Fungi</taxon>
        <taxon>Dikarya</taxon>
        <taxon>Ascomycota</taxon>
        <taxon>Saccharomycotina</taxon>
        <taxon>Saccharomycetes</taxon>
        <taxon>Saccharomycetales</taxon>
        <taxon>Saccharomycetaceae</taxon>
        <taxon>Lachancea</taxon>
    </lineage>
</organism>
<evidence type="ECO:0000313" key="1">
    <source>
        <dbReference type="EMBL" id="SCU99301.1"/>
    </source>
</evidence>
<evidence type="ECO:0000313" key="2">
    <source>
        <dbReference type="Proteomes" id="UP000190274"/>
    </source>
</evidence>
<keyword evidence="2" id="KW-1185">Reference proteome</keyword>
<accession>A0A1G4K645</accession>
<name>A0A1G4K645_9SACH</name>
<protein>
    <submittedName>
        <fullName evidence="1">LADA_0H18844g1_1</fullName>
    </submittedName>
</protein>
<reference evidence="1 2" key="1">
    <citation type="submission" date="2016-03" db="EMBL/GenBank/DDBJ databases">
        <authorList>
            <person name="Devillers H."/>
        </authorList>
    </citation>
    <scope>NUCLEOTIDE SEQUENCE [LARGE SCALE GENOMIC DNA]</scope>
    <source>
        <strain evidence="1">CBS 10888</strain>
    </source>
</reference>
<dbReference type="OrthoDB" id="4036068at2759"/>
<sequence length="251" mass="28338">MAWSRGLTGVRNVFGVGRSVARYRSKTAELQSEVPQQYLQSLTKLRYSSYLESYNSFVLLRWHSGKYKTSQKDLLWRSFCQDISALFPPKNDCDPLVAPSPVFFGTPLNVPTMDQLLGSDPISDESECFCSFQHLSSQDSAVALRKYLETATKKSKYGPRFTPIAVGMNLSSSQSPATSHIQPLLEESFPVYRDLNYEKLLDIAKRIQPADSDPMKAQVKKLLETLAEIGLSIPRRTKRDGWLLFTSDVKP</sequence>